<keyword evidence="8" id="KW-1185">Reference proteome</keyword>
<evidence type="ECO:0000256" key="5">
    <source>
        <dbReference type="SAM" id="Phobius"/>
    </source>
</evidence>
<keyword evidence="4 5" id="KW-0472">Membrane</keyword>
<evidence type="ECO:0000259" key="6">
    <source>
        <dbReference type="Pfam" id="PF01794"/>
    </source>
</evidence>
<dbReference type="AlphaFoldDB" id="A0A0M9GN06"/>
<keyword evidence="2 5" id="KW-0812">Transmembrane</keyword>
<dbReference type="GO" id="GO:0016020">
    <property type="term" value="C:membrane"/>
    <property type="evidence" value="ECO:0007669"/>
    <property type="project" value="UniProtKB-SubCell"/>
</dbReference>
<feature type="transmembrane region" description="Helical" evidence="5">
    <location>
        <begin position="114"/>
        <end position="133"/>
    </location>
</feature>
<dbReference type="PATRIC" id="fig|1514904.3.peg.541"/>
<feature type="transmembrane region" description="Helical" evidence="5">
    <location>
        <begin position="73"/>
        <end position="94"/>
    </location>
</feature>
<evidence type="ECO:0000256" key="4">
    <source>
        <dbReference type="ARBA" id="ARBA00023136"/>
    </source>
</evidence>
<dbReference type="RefSeq" id="WP_053998950.1">
    <property type="nucleotide sequence ID" value="NZ_JXMU01000011.1"/>
</dbReference>
<evidence type="ECO:0000313" key="8">
    <source>
        <dbReference type="Proteomes" id="UP000038011"/>
    </source>
</evidence>
<accession>A0A0M9GN06</accession>
<evidence type="ECO:0000313" key="7">
    <source>
        <dbReference type="EMBL" id="KPB01309.1"/>
    </source>
</evidence>
<dbReference type="EMBL" id="JXMU01000011">
    <property type="protein sequence ID" value="KPB01309.1"/>
    <property type="molecule type" value="Genomic_DNA"/>
</dbReference>
<reference evidence="7 8" key="1">
    <citation type="submission" date="2015-01" db="EMBL/GenBank/DDBJ databases">
        <title>Ahrensia donghaiensis sp. nov., a novel dimethylsulphoniopropionate-cleavage bacterium isolated from seawater and emended descriptions of the genus Ahrensia and Ahrensia kielensis.</title>
        <authorList>
            <person name="Liu J."/>
        </authorList>
    </citation>
    <scope>NUCLEOTIDE SEQUENCE [LARGE SCALE GENOMIC DNA]</scope>
    <source>
        <strain evidence="7 8">LZD062</strain>
    </source>
</reference>
<evidence type="ECO:0000256" key="1">
    <source>
        <dbReference type="ARBA" id="ARBA00004141"/>
    </source>
</evidence>
<dbReference type="InterPro" id="IPR013130">
    <property type="entry name" value="Fe3_Rdtase_TM_dom"/>
</dbReference>
<organism evidence="7 8">
    <name type="scientific">Ahrensia marina</name>
    <dbReference type="NCBI Taxonomy" id="1514904"/>
    <lineage>
        <taxon>Bacteria</taxon>
        <taxon>Pseudomonadati</taxon>
        <taxon>Pseudomonadota</taxon>
        <taxon>Alphaproteobacteria</taxon>
        <taxon>Hyphomicrobiales</taxon>
        <taxon>Ahrensiaceae</taxon>
        <taxon>Ahrensia</taxon>
    </lineage>
</organism>
<comment type="subcellular location">
    <subcellularLocation>
        <location evidence="1">Membrane</location>
        <topology evidence="1">Multi-pass membrane protein</topology>
    </subcellularLocation>
</comment>
<feature type="transmembrane region" description="Helical" evidence="5">
    <location>
        <begin position="39"/>
        <end position="61"/>
    </location>
</feature>
<sequence>MGATRTGLIWGALATALCAPLLAAGFSPLLQYRQPIYIIAGFAGIAGLALLLLQPILAGNYLPDISAKRARKIHKIIGIALVLMVLAHVIGLWITSPPDVIDALLFRSPTPFSIWGVTAMWAVFATAILAALRRKLRIRLHSWRYAHMMLAVIIVIGTVVHALMIDGTMEFYTKIALCALVVVATAIRAKQLFFKS</sequence>
<feature type="domain" description="Ferric oxidoreductase" evidence="6">
    <location>
        <begin position="43"/>
        <end position="157"/>
    </location>
</feature>
<feature type="transmembrane region" description="Helical" evidence="5">
    <location>
        <begin position="171"/>
        <end position="189"/>
    </location>
</feature>
<keyword evidence="3 5" id="KW-1133">Transmembrane helix</keyword>
<comment type="caution">
    <text evidence="7">The sequence shown here is derived from an EMBL/GenBank/DDBJ whole genome shotgun (WGS) entry which is preliminary data.</text>
</comment>
<dbReference type="OrthoDB" id="7917288at2"/>
<protein>
    <submittedName>
        <fullName evidence="7">Ferric reductase</fullName>
    </submittedName>
</protein>
<name>A0A0M9GN06_9HYPH</name>
<gene>
    <name evidence="7" type="ORF">SU32_08610</name>
</gene>
<evidence type="ECO:0000256" key="2">
    <source>
        <dbReference type="ARBA" id="ARBA00022692"/>
    </source>
</evidence>
<dbReference type="STRING" id="1514904.SU32_08610"/>
<dbReference type="Pfam" id="PF01794">
    <property type="entry name" value="Ferric_reduct"/>
    <property type="match status" value="1"/>
</dbReference>
<feature type="transmembrane region" description="Helical" evidence="5">
    <location>
        <begin position="145"/>
        <end position="165"/>
    </location>
</feature>
<evidence type="ECO:0000256" key="3">
    <source>
        <dbReference type="ARBA" id="ARBA00022989"/>
    </source>
</evidence>
<dbReference type="Proteomes" id="UP000038011">
    <property type="component" value="Unassembled WGS sequence"/>
</dbReference>
<proteinExistence type="predicted"/>